<protein>
    <submittedName>
        <fullName evidence="5">Aminotransferase class I/II-fold pyridoxal phosphate-dependent enzyme</fullName>
    </submittedName>
</protein>
<evidence type="ECO:0000256" key="1">
    <source>
        <dbReference type="ARBA" id="ARBA00001933"/>
    </source>
</evidence>
<dbReference type="Pfam" id="PF00550">
    <property type="entry name" value="PP-binding"/>
    <property type="match status" value="1"/>
</dbReference>
<dbReference type="InterPro" id="IPR004839">
    <property type="entry name" value="Aminotransferase_I/II_large"/>
</dbReference>
<dbReference type="InterPro" id="IPR036736">
    <property type="entry name" value="ACP-like_sf"/>
</dbReference>
<reference evidence="5 6" key="1">
    <citation type="submission" date="2019-01" db="EMBL/GenBank/DDBJ databases">
        <title>Genome sequences of marine Pseudoalteromonas species.</title>
        <authorList>
            <person name="Boraston A.B."/>
            <person name="Hehemann J.-H."/>
            <person name="Vickers C.J."/>
            <person name="Salama-Alber O."/>
            <person name="Abe K."/>
            <person name="Hettle A.J."/>
        </authorList>
    </citation>
    <scope>NUCLEOTIDE SEQUENCE [LARGE SCALE GENOMIC DNA]</scope>
    <source>
        <strain evidence="5 6">PS42</strain>
    </source>
</reference>
<organism evidence="5 6">
    <name type="scientific">Pseudoalteromonas fuliginea</name>
    <dbReference type="NCBI Taxonomy" id="1872678"/>
    <lineage>
        <taxon>Bacteria</taxon>
        <taxon>Pseudomonadati</taxon>
        <taxon>Pseudomonadota</taxon>
        <taxon>Gammaproteobacteria</taxon>
        <taxon>Alteromonadales</taxon>
        <taxon>Pseudoalteromonadaceae</taxon>
        <taxon>Pseudoalteromonas</taxon>
    </lineage>
</organism>
<sequence length="575" mass="64105">MTFVIWLLSNPFLIIMKYKSRTLLSLYKNKVFKSLVVLVGEIRGNVMKEEYLSEEVVDLERVVGLELNSSGKAKSGTIDGEQLLESYIGFCNKYKKKRIPQNLHLDLQLSGDLALDSIDQVEFLLHVEKTFGLSIDPDKSTNVRTFRDLLELINENQDADAKGGVPGVGITDLQRHLIEEVPQFYNEVDEQHGRTLKIKGKEVYDFASANYLGLDLDERIFAKIEEDLRKWGTHPSWSRAIASPELYTKLENTLSHVVGAPRVLVFPTVTLIHMGILPLVATPDTLFLMDERAHKSIQEGVDLAYAKGALKKFFKHNDLEDLQRELENARELDAVYICIDGVYSMTGVDAKLPEMIEMIRDYPNATIYVDDAHGFGLWGSNPSEENPYGTGGGGLLRKYNIDVNRDKVIYVAGLSKAFSSLGAFVTCRSDAELEMFATAATFINSGPCPTASLSSAQTGLEISQSSEGDEIRRYIFELTKRFVTGVREVGLVAESSDFYPLVSVEIGTIAAVTEAAKILWEKGILITPAVYPNAPIKRSMLRFTITAANTIEEIDNAINALEIVRDLVPSAPYYY</sequence>
<dbReference type="InterPro" id="IPR015422">
    <property type="entry name" value="PyrdxlP-dep_Trfase_small"/>
</dbReference>
<dbReference type="Gene3D" id="1.10.1200.10">
    <property type="entry name" value="ACP-like"/>
    <property type="match status" value="1"/>
</dbReference>
<dbReference type="PANTHER" id="PTHR13693">
    <property type="entry name" value="CLASS II AMINOTRANSFERASE/8-AMINO-7-OXONONANOATE SYNTHASE"/>
    <property type="match status" value="1"/>
</dbReference>
<dbReference type="Pfam" id="PF00155">
    <property type="entry name" value="Aminotran_1_2"/>
    <property type="match status" value="1"/>
</dbReference>
<dbReference type="AlphaFoldDB" id="A0AB73BGP6"/>
<keyword evidence="2" id="KW-0808">Transferase</keyword>
<evidence type="ECO:0000259" key="4">
    <source>
        <dbReference type="Pfam" id="PF00550"/>
    </source>
</evidence>
<evidence type="ECO:0000313" key="5">
    <source>
        <dbReference type="EMBL" id="KAA1160218.1"/>
    </source>
</evidence>
<evidence type="ECO:0000313" key="6">
    <source>
        <dbReference type="Proteomes" id="UP000324162"/>
    </source>
</evidence>
<dbReference type="InterPro" id="IPR015424">
    <property type="entry name" value="PyrdxlP-dep_Trfase"/>
</dbReference>
<dbReference type="Proteomes" id="UP000324162">
    <property type="component" value="Unassembled WGS sequence"/>
</dbReference>
<comment type="cofactor">
    <cofactor evidence="1">
        <name>pyridoxal 5'-phosphate</name>
        <dbReference type="ChEBI" id="CHEBI:597326"/>
    </cofactor>
</comment>
<keyword evidence="5" id="KW-0032">Aminotransferase</keyword>
<name>A0AB73BGP6_9GAMM</name>
<feature type="domain" description="Aminotransferase class I/classII large" evidence="3">
    <location>
        <begin position="242"/>
        <end position="561"/>
    </location>
</feature>
<evidence type="ECO:0000256" key="2">
    <source>
        <dbReference type="ARBA" id="ARBA00022679"/>
    </source>
</evidence>
<dbReference type="Gene3D" id="3.90.1150.10">
    <property type="entry name" value="Aspartate Aminotransferase, domain 1"/>
    <property type="match status" value="1"/>
</dbReference>
<dbReference type="Gene3D" id="3.40.640.10">
    <property type="entry name" value="Type I PLP-dependent aspartate aminotransferase-like (Major domain)"/>
    <property type="match status" value="1"/>
</dbReference>
<comment type="caution">
    <text evidence="5">The sequence shown here is derived from an EMBL/GenBank/DDBJ whole genome shotgun (WGS) entry which is preliminary data.</text>
</comment>
<dbReference type="GO" id="GO:0008483">
    <property type="term" value="F:transaminase activity"/>
    <property type="evidence" value="ECO:0007669"/>
    <property type="project" value="UniProtKB-KW"/>
</dbReference>
<dbReference type="SUPFAM" id="SSF53383">
    <property type="entry name" value="PLP-dependent transferases"/>
    <property type="match status" value="1"/>
</dbReference>
<dbReference type="InterPro" id="IPR009081">
    <property type="entry name" value="PP-bd_ACP"/>
</dbReference>
<evidence type="ECO:0000259" key="3">
    <source>
        <dbReference type="Pfam" id="PF00155"/>
    </source>
</evidence>
<feature type="domain" description="Carrier" evidence="4">
    <location>
        <begin position="101"/>
        <end position="153"/>
    </location>
</feature>
<proteinExistence type="predicted"/>
<accession>A0AB73BGP6</accession>
<dbReference type="GO" id="GO:0030170">
    <property type="term" value="F:pyridoxal phosphate binding"/>
    <property type="evidence" value="ECO:0007669"/>
    <property type="project" value="InterPro"/>
</dbReference>
<gene>
    <name evidence="5" type="ORF">EU508_10750</name>
</gene>
<dbReference type="SUPFAM" id="SSF47336">
    <property type="entry name" value="ACP-like"/>
    <property type="match status" value="1"/>
</dbReference>
<dbReference type="PANTHER" id="PTHR13693:SF3">
    <property type="entry name" value="LD36009P"/>
    <property type="match status" value="1"/>
</dbReference>
<dbReference type="InterPro" id="IPR015421">
    <property type="entry name" value="PyrdxlP-dep_Trfase_major"/>
</dbReference>
<dbReference type="InterPro" id="IPR050087">
    <property type="entry name" value="AON_synthase_class-II"/>
</dbReference>
<dbReference type="EMBL" id="SEUK01000049">
    <property type="protein sequence ID" value="KAA1160218.1"/>
    <property type="molecule type" value="Genomic_DNA"/>
</dbReference>